<dbReference type="Proteomes" id="UP000321058">
    <property type="component" value="Unassembled WGS sequence"/>
</dbReference>
<reference evidence="2 3" key="1">
    <citation type="submission" date="2019-07" db="EMBL/GenBank/DDBJ databases">
        <title>Whole genome shotgun sequence of Reyranella soli NBRC 108950.</title>
        <authorList>
            <person name="Hosoyama A."/>
            <person name="Uohara A."/>
            <person name="Ohji S."/>
            <person name="Ichikawa N."/>
        </authorList>
    </citation>
    <scope>NUCLEOTIDE SEQUENCE [LARGE SCALE GENOMIC DNA]</scope>
    <source>
        <strain evidence="2 3">NBRC 108950</strain>
    </source>
</reference>
<keyword evidence="3" id="KW-1185">Reference proteome</keyword>
<feature type="transmembrane region" description="Helical" evidence="1">
    <location>
        <begin position="128"/>
        <end position="149"/>
    </location>
</feature>
<evidence type="ECO:0000313" key="2">
    <source>
        <dbReference type="EMBL" id="GEP54564.1"/>
    </source>
</evidence>
<sequence>MTTSILFITHLSAVLLAGFALWSMRFELGGKAATRLEWTIPTVLVVLAAAVLLIVSPGKRLELWAAAIAGGLVVGAFAGMILKVNQDHGKRLIRVPPSWDGAGATALLLLLATVRFVSSSLMGRQSSGFGVLAGGATFLAAFIAARFIVLRFYKAARSIHIDMAHGQNPRRTLVH</sequence>
<feature type="transmembrane region" description="Helical" evidence="1">
    <location>
        <begin position="102"/>
        <end position="122"/>
    </location>
</feature>
<keyword evidence="1" id="KW-0472">Membrane</keyword>
<dbReference type="RefSeq" id="WP_147148236.1">
    <property type="nucleotide sequence ID" value="NZ_BKAJ01000031.1"/>
</dbReference>
<evidence type="ECO:0008006" key="4">
    <source>
        <dbReference type="Google" id="ProtNLM"/>
    </source>
</evidence>
<keyword evidence="1" id="KW-1133">Transmembrane helix</keyword>
<feature type="transmembrane region" description="Helical" evidence="1">
    <location>
        <begin position="63"/>
        <end position="82"/>
    </location>
</feature>
<keyword evidence="1" id="KW-0812">Transmembrane</keyword>
<comment type="caution">
    <text evidence="2">The sequence shown here is derived from an EMBL/GenBank/DDBJ whole genome shotgun (WGS) entry which is preliminary data.</text>
</comment>
<dbReference type="OrthoDB" id="9846376at2"/>
<feature type="transmembrane region" description="Helical" evidence="1">
    <location>
        <begin position="36"/>
        <end position="57"/>
    </location>
</feature>
<dbReference type="AlphaFoldDB" id="A0A512N6E7"/>
<protein>
    <recommendedName>
        <fullName evidence="4">DUF1453 domain-containing protein</fullName>
    </recommendedName>
</protein>
<organism evidence="2 3">
    <name type="scientific">Reyranella soli</name>
    <dbReference type="NCBI Taxonomy" id="1230389"/>
    <lineage>
        <taxon>Bacteria</taxon>
        <taxon>Pseudomonadati</taxon>
        <taxon>Pseudomonadota</taxon>
        <taxon>Alphaproteobacteria</taxon>
        <taxon>Hyphomicrobiales</taxon>
        <taxon>Reyranellaceae</taxon>
        <taxon>Reyranella</taxon>
    </lineage>
</organism>
<dbReference type="EMBL" id="BKAJ01000031">
    <property type="protein sequence ID" value="GEP54564.1"/>
    <property type="molecule type" value="Genomic_DNA"/>
</dbReference>
<feature type="transmembrane region" description="Helical" evidence="1">
    <location>
        <begin position="6"/>
        <end position="24"/>
    </location>
</feature>
<evidence type="ECO:0000313" key="3">
    <source>
        <dbReference type="Proteomes" id="UP000321058"/>
    </source>
</evidence>
<name>A0A512N6E7_9HYPH</name>
<evidence type="ECO:0000256" key="1">
    <source>
        <dbReference type="SAM" id="Phobius"/>
    </source>
</evidence>
<gene>
    <name evidence="2" type="ORF">RSO01_17300</name>
</gene>
<proteinExistence type="predicted"/>
<accession>A0A512N6E7</accession>